<keyword evidence="2" id="KW-1185">Reference proteome</keyword>
<dbReference type="SUPFAM" id="SSF55961">
    <property type="entry name" value="Bet v1-like"/>
    <property type="match status" value="1"/>
</dbReference>
<organism evidence="1 2">
    <name type="scientific">Nocardioides guangzhouensis</name>
    <dbReference type="NCBI Taxonomy" id="2497878"/>
    <lineage>
        <taxon>Bacteria</taxon>
        <taxon>Bacillati</taxon>
        <taxon>Actinomycetota</taxon>
        <taxon>Actinomycetes</taxon>
        <taxon>Propionibacteriales</taxon>
        <taxon>Nocardioidaceae</taxon>
        <taxon>Nocardioides</taxon>
    </lineage>
</organism>
<dbReference type="EMBL" id="SDKM01000012">
    <property type="protein sequence ID" value="RYP86319.1"/>
    <property type="molecule type" value="Genomic_DNA"/>
</dbReference>
<dbReference type="AlphaFoldDB" id="A0A4V1XZD0"/>
<sequence>MRGYSFREEWTVAAEPRRVRDVLVDLERYPRWWREVRAVARLSDDDALVVCRSALPYDLELHLHAVHRHDDLLETGIDGDLVGHARYRISPHGAGTRLHFEQDVDVSGRLLGLASRLARPVLVWNHDRMMRSCLSGLRSAV</sequence>
<gene>
    <name evidence="1" type="ORF">EKO23_09730</name>
</gene>
<evidence type="ECO:0000313" key="1">
    <source>
        <dbReference type="EMBL" id="RYP86319.1"/>
    </source>
</evidence>
<dbReference type="Gene3D" id="3.30.530.20">
    <property type="match status" value="1"/>
</dbReference>
<protein>
    <submittedName>
        <fullName evidence="1">Polyketide cyclase</fullName>
    </submittedName>
</protein>
<dbReference type="InterPro" id="IPR023393">
    <property type="entry name" value="START-like_dom_sf"/>
</dbReference>
<dbReference type="OrthoDB" id="5402478at2"/>
<dbReference type="Pfam" id="PF10604">
    <property type="entry name" value="Polyketide_cyc2"/>
    <property type="match status" value="1"/>
</dbReference>
<proteinExistence type="predicted"/>
<evidence type="ECO:0000313" key="2">
    <source>
        <dbReference type="Proteomes" id="UP000295198"/>
    </source>
</evidence>
<dbReference type="Proteomes" id="UP000295198">
    <property type="component" value="Unassembled WGS sequence"/>
</dbReference>
<name>A0A4V1XZD0_9ACTN</name>
<accession>A0A4V1XZD0</accession>
<comment type="caution">
    <text evidence="1">The sequence shown here is derived from an EMBL/GenBank/DDBJ whole genome shotgun (WGS) entry which is preliminary data.</text>
</comment>
<dbReference type="InterPro" id="IPR019587">
    <property type="entry name" value="Polyketide_cyclase/dehydratase"/>
</dbReference>
<reference evidence="1 2" key="1">
    <citation type="submission" date="2019-01" db="EMBL/GenBank/DDBJ databases">
        <title>Nocardioides guangzhouensis sp. nov., an actinobacterium isolated from soil.</title>
        <authorList>
            <person name="Fu Y."/>
            <person name="Cai Y."/>
            <person name="Lin Z."/>
            <person name="Chen P."/>
        </authorList>
    </citation>
    <scope>NUCLEOTIDE SEQUENCE [LARGE SCALE GENOMIC DNA]</scope>
    <source>
        <strain evidence="1 2">130</strain>
    </source>
</reference>